<evidence type="ECO:0000259" key="1">
    <source>
        <dbReference type="Pfam" id="PF06439"/>
    </source>
</evidence>
<dbReference type="KEGG" id="nia:A8C56_01505"/>
<dbReference type="STRING" id="1176587.A8C56_01505"/>
<dbReference type="OrthoDB" id="659240at2"/>
<dbReference type="Proteomes" id="UP000077667">
    <property type="component" value="Chromosome"/>
</dbReference>
<dbReference type="RefSeq" id="WP_067751126.1">
    <property type="nucleotide sequence ID" value="NZ_CP015772.1"/>
</dbReference>
<dbReference type="InterPro" id="IPR010496">
    <property type="entry name" value="AL/BT2_dom"/>
</dbReference>
<organism evidence="2 3">
    <name type="scientific">Niabella ginsenosidivorans</name>
    <dbReference type="NCBI Taxonomy" id="1176587"/>
    <lineage>
        <taxon>Bacteria</taxon>
        <taxon>Pseudomonadati</taxon>
        <taxon>Bacteroidota</taxon>
        <taxon>Chitinophagia</taxon>
        <taxon>Chitinophagales</taxon>
        <taxon>Chitinophagaceae</taxon>
        <taxon>Niabella</taxon>
    </lineage>
</organism>
<dbReference type="EMBL" id="CP015772">
    <property type="protein sequence ID" value="ANH79824.1"/>
    <property type="molecule type" value="Genomic_DNA"/>
</dbReference>
<dbReference type="AlphaFoldDB" id="A0A1A9HZT1"/>
<gene>
    <name evidence="2" type="ORF">A8C56_01505</name>
</gene>
<evidence type="ECO:0000313" key="3">
    <source>
        <dbReference type="Proteomes" id="UP000077667"/>
    </source>
</evidence>
<dbReference type="PROSITE" id="PS51318">
    <property type="entry name" value="TAT"/>
    <property type="match status" value="1"/>
</dbReference>
<evidence type="ECO:0000313" key="2">
    <source>
        <dbReference type="EMBL" id="ANH79824.1"/>
    </source>
</evidence>
<dbReference type="GO" id="GO:0016787">
    <property type="term" value="F:hydrolase activity"/>
    <property type="evidence" value="ECO:0007669"/>
    <property type="project" value="InterPro"/>
</dbReference>
<keyword evidence="3" id="KW-1185">Reference proteome</keyword>
<accession>A0A1A9HZT1</accession>
<sequence>MAQQKLSRRNFLRYSAPALLASPVVFPKWATGMLHEKGFVNLFDGKSLKGWHTNYEKIGHGTGGHWQVEKGVLTGEQDPPGSGNGGILMTDKLYGDFELRLDLKPDWGIDSGVFLRTNNKGECFQVYVDYHDGGQIGYISTEREGQPRMINRPFFINGIHDALGNLTGFETKPDPRDIAWKPDYLKYHCTPEEWKKAWKIGKWNNLRIRCVGKYPLITTWINGTRICEFDGATSPNPLNKKEELLEAFGRKGAIALQVHGGNVWRKGAKCRWKNIQIKEL</sequence>
<name>A0A1A9HZT1_9BACT</name>
<protein>
    <recommendedName>
        <fullName evidence="1">3-keto-alpha-glucoside-1,2-lyase/3-keto-2-hydroxy-glucal hydratase domain-containing protein</fullName>
    </recommendedName>
</protein>
<proteinExistence type="predicted"/>
<dbReference type="InterPro" id="IPR006311">
    <property type="entry name" value="TAT_signal"/>
</dbReference>
<dbReference type="Pfam" id="PF06439">
    <property type="entry name" value="3keto-disac_hyd"/>
    <property type="match status" value="1"/>
</dbReference>
<dbReference type="Gene3D" id="2.60.120.560">
    <property type="entry name" value="Exo-inulinase, domain 1"/>
    <property type="match status" value="1"/>
</dbReference>
<reference evidence="2 3" key="1">
    <citation type="submission" date="2016-05" db="EMBL/GenBank/DDBJ databases">
        <title>Niabella ginsenosidivorans BS26 whole genome sequencing.</title>
        <authorList>
            <person name="Im W.T."/>
            <person name="Siddiqi M.Z."/>
        </authorList>
    </citation>
    <scope>NUCLEOTIDE SEQUENCE [LARGE SCALE GENOMIC DNA]</scope>
    <source>
        <strain evidence="2 3">BS26</strain>
    </source>
</reference>
<feature type="domain" description="3-keto-alpha-glucoside-1,2-lyase/3-keto-2-hydroxy-glucal hydratase" evidence="1">
    <location>
        <begin position="38"/>
        <end position="278"/>
    </location>
</feature>